<reference evidence="1 2" key="1">
    <citation type="submission" date="2020-02" db="EMBL/GenBank/DDBJ databases">
        <title>Comparative genomics of sulfur disproportionating microorganisms.</title>
        <authorList>
            <person name="Ward L.M."/>
            <person name="Bertran E."/>
            <person name="Johnston D.T."/>
        </authorList>
    </citation>
    <scope>NUCLEOTIDE SEQUENCE [LARGE SCALE GENOMIC DNA]</scope>
    <source>
        <strain evidence="1 2">DSM 100025</strain>
    </source>
</reference>
<evidence type="ECO:0000313" key="2">
    <source>
        <dbReference type="Proteomes" id="UP000469346"/>
    </source>
</evidence>
<dbReference type="AlphaFoldDB" id="A0A6N9TQL3"/>
<dbReference type="Gene3D" id="3.40.50.1820">
    <property type="entry name" value="alpha/beta hydrolase"/>
    <property type="match status" value="1"/>
</dbReference>
<name>A0A6N9TQL3_DISTH</name>
<protein>
    <submittedName>
        <fullName evidence="1">Uncharacterized protein</fullName>
    </submittedName>
</protein>
<comment type="caution">
    <text evidence="1">The sequence shown here is derived from an EMBL/GenBank/DDBJ whole genome shotgun (WGS) entry which is preliminary data.</text>
</comment>
<organism evidence="1 2">
    <name type="scientific">Dissulfurirhabdus thermomarina</name>
    <dbReference type="NCBI Taxonomy" id="1765737"/>
    <lineage>
        <taxon>Bacteria</taxon>
        <taxon>Deltaproteobacteria</taxon>
        <taxon>Dissulfurirhabdaceae</taxon>
        <taxon>Dissulfurirhabdus</taxon>
    </lineage>
</organism>
<dbReference type="InterPro" id="IPR029058">
    <property type="entry name" value="AB_hydrolase_fold"/>
</dbReference>
<keyword evidence="2" id="KW-1185">Reference proteome</keyword>
<sequence>MTQVNEYLNYAQLSQAAYNGYLKPGMAGPSLIDNLQKGDDPFTPSQASDFTKRYSVVATSAQYGIGTASGFSATLFQEIGTNHYTLAIRGTERLDPRDLVADIMLGGAGITVSQQISMQNFYSALVADGKLAADTSLTVTGHSLGGFLAQLFANLHPSVDKVYTYNSPGLGGLSFDVLSALGVLPESLPSGKVINIYVKEWPSPITDWGTDYGIHVPISVDTGSLNPVHYHKIATLTEALHAYRLLDEVTGGGTLLETLTTILESDQDGRVLASLDELFGAGVVKGESVVDDALALGDYAGGHGLTSLVLEPLAGLSGAALAARASSDRASLYALVKLNPFVVRGREFSAYGELEPEEYSEAYLEDRGGFLSSYISGGVSRTRYEDRSLGVSTHGSG</sequence>
<feature type="non-terminal residue" evidence="1">
    <location>
        <position position="397"/>
    </location>
</feature>
<evidence type="ECO:0000313" key="1">
    <source>
        <dbReference type="EMBL" id="NDY43562.1"/>
    </source>
</evidence>
<dbReference type="Proteomes" id="UP000469346">
    <property type="component" value="Unassembled WGS sequence"/>
</dbReference>
<accession>A0A6N9TQL3</accession>
<proteinExistence type="predicted"/>
<gene>
    <name evidence="1" type="ORF">G3N55_12025</name>
</gene>
<dbReference type="EMBL" id="JAAGRR010000210">
    <property type="protein sequence ID" value="NDY43562.1"/>
    <property type="molecule type" value="Genomic_DNA"/>
</dbReference>
<dbReference type="SUPFAM" id="SSF53474">
    <property type="entry name" value="alpha/beta-Hydrolases"/>
    <property type="match status" value="1"/>
</dbReference>